<accession>A0A917W5D8</accession>
<dbReference type="Proteomes" id="UP000654670">
    <property type="component" value="Unassembled WGS sequence"/>
</dbReference>
<sequence>MKKKGVKKTVLIILCSLGAVILAAFLSLFLISGIFVPKNYLEPWDKNYAQKFEDPRIQLAAHGLLAANGHNMQPWKIQLDKNDPRVFYLYADSSRMTNEVDPYSRQMMVTQGTFLDYVQVAGEKIGYRTDISLFPNGVYNEKNLRGSMDTKPVAKITLRKTGPLQSPLYNALFVPDTNRGPYKPDALTAAQISRLDSLSEPGLSVKIYQDKADVSRLDDYAMKGAVVESGVQRVMDESARIFRANEYQKNKYRYGFSVEGQGTSGIMVHLLQGLVTLFPSMNSGKAASDLFVKSTQASVDSTPAYVMIQTKDNSRKSQVKSGMLYSRLILEANHLGLAVQPLSQVLEEYPEMRQLYNGIHRDYAPDGGTIQMLVRIGKPVQNVPQTMRRDVMDLIMKN</sequence>
<evidence type="ECO:0000313" key="1">
    <source>
        <dbReference type="EMBL" id="GGL64465.1"/>
    </source>
</evidence>
<dbReference type="InterPro" id="IPR000415">
    <property type="entry name" value="Nitroreductase-like"/>
</dbReference>
<keyword evidence="2" id="KW-1185">Reference proteome</keyword>
<dbReference type="InterPro" id="IPR050461">
    <property type="entry name" value="Nitroreductase_HadB/RutE"/>
</dbReference>
<dbReference type="AlphaFoldDB" id="A0A917W5D8"/>
<evidence type="ECO:0000313" key="2">
    <source>
        <dbReference type="Proteomes" id="UP000654670"/>
    </source>
</evidence>
<dbReference type="SUPFAM" id="SSF55469">
    <property type="entry name" value="FMN-dependent nitroreductase-like"/>
    <property type="match status" value="1"/>
</dbReference>
<dbReference type="GO" id="GO:0016491">
    <property type="term" value="F:oxidoreductase activity"/>
    <property type="evidence" value="ECO:0007669"/>
    <property type="project" value="InterPro"/>
</dbReference>
<dbReference type="EMBL" id="BMOK01000019">
    <property type="protein sequence ID" value="GGL64465.1"/>
    <property type="molecule type" value="Genomic_DNA"/>
</dbReference>
<name>A0A917W5D8_9BACL</name>
<gene>
    <name evidence="1" type="ORF">GCM10007968_30460</name>
</gene>
<evidence type="ECO:0008006" key="3">
    <source>
        <dbReference type="Google" id="ProtNLM"/>
    </source>
</evidence>
<dbReference type="PANTHER" id="PTHR43543:SF1">
    <property type="entry name" value="MALONIC SEMIALDEHYDE REDUCTASE RUTE-RELATED"/>
    <property type="match status" value="1"/>
</dbReference>
<dbReference type="Gene3D" id="3.40.109.10">
    <property type="entry name" value="NADH Oxidase"/>
    <property type="match status" value="1"/>
</dbReference>
<dbReference type="RefSeq" id="WP_188804918.1">
    <property type="nucleotide sequence ID" value="NZ_BMOK01000019.1"/>
</dbReference>
<organism evidence="1 2">
    <name type="scientific">Sporolactobacillus putidus</name>
    <dbReference type="NCBI Taxonomy" id="492735"/>
    <lineage>
        <taxon>Bacteria</taxon>
        <taxon>Bacillati</taxon>
        <taxon>Bacillota</taxon>
        <taxon>Bacilli</taxon>
        <taxon>Bacillales</taxon>
        <taxon>Sporolactobacillaceae</taxon>
        <taxon>Sporolactobacillus</taxon>
    </lineage>
</organism>
<dbReference type="NCBIfam" id="NF047509">
    <property type="entry name" value="Rv3131_FMN_oxido"/>
    <property type="match status" value="1"/>
</dbReference>
<comment type="caution">
    <text evidence="1">The sequence shown here is derived from an EMBL/GenBank/DDBJ whole genome shotgun (WGS) entry which is preliminary data.</text>
</comment>
<reference evidence="1" key="1">
    <citation type="journal article" date="2014" name="Int. J. Syst. Evol. Microbiol.">
        <title>Complete genome sequence of Corynebacterium casei LMG S-19264T (=DSM 44701T), isolated from a smear-ripened cheese.</title>
        <authorList>
            <consortium name="US DOE Joint Genome Institute (JGI-PGF)"/>
            <person name="Walter F."/>
            <person name="Albersmeier A."/>
            <person name="Kalinowski J."/>
            <person name="Ruckert C."/>
        </authorList>
    </citation>
    <scope>NUCLEOTIDE SEQUENCE</scope>
    <source>
        <strain evidence="1">JCM 15325</strain>
    </source>
</reference>
<reference evidence="1" key="2">
    <citation type="submission" date="2020-09" db="EMBL/GenBank/DDBJ databases">
        <authorList>
            <person name="Sun Q."/>
            <person name="Ohkuma M."/>
        </authorList>
    </citation>
    <scope>NUCLEOTIDE SEQUENCE</scope>
    <source>
        <strain evidence="1">JCM 15325</strain>
    </source>
</reference>
<protein>
    <recommendedName>
        <fullName evidence="3">Nitroreductase domain-containing protein</fullName>
    </recommendedName>
</protein>
<dbReference type="PANTHER" id="PTHR43543">
    <property type="entry name" value="MALONIC SEMIALDEHYDE REDUCTASE RUTE-RELATED"/>
    <property type="match status" value="1"/>
</dbReference>
<proteinExistence type="predicted"/>